<evidence type="ECO:0000256" key="1">
    <source>
        <dbReference type="SAM" id="Phobius"/>
    </source>
</evidence>
<feature type="transmembrane region" description="Helical" evidence="1">
    <location>
        <begin position="32"/>
        <end position="48"/>
    </location>
</feature>
<dbReference type="AlphaFoldDB" id="A0A2P6MTD7"/>
<proteinExistence type="predicted"/>
<dbReference type="InParanoid" id="A0A2P6MTD7"/>
<dbReference type="EMBL" id="MDYQ01000423">
    <property type="protein sequence ID" value="PRP74960.1"/>
    <property type="molecule type" value="Genomic_DNA"/>
</dbReference>
<reference evidence="2 3" key="1">
    <citation type="journal article" date="2018" name="Genome Biol. Evol.">
        <title>Multiple Roots of Fruiting Body Formation in Amoebozoa.</title>
        <authorList>
            <person name="Hillmann F."/>
            <person name="Forbes G."/>
            <person name="Novohradska S."/>
            <person name="Ferling I."/>
            <person name="Riege K."/>
            <person name="Groth M."/>
            <person name="Westermann M."/>
            <person name="Marz M."/>
            <person name="Spaller T."/>
            <person name="Winckler T."/>
            <person name="Schaap P."/>
            <person name="Glockner G."/>
        </authorList>
    </citation>
    <scope>NUCLEOTIDE SEQUENCE [LARGE SCALE GENOMIC DNA]</scope>
    <source>
        <strain evidence="2 3">Jena</strain>
    </source>
</reference>
<feature type="transmembrane region" description="Helical" evidence="1">
    <location>
        <begin position="60"/>
        <end position="81"/>
    </location>
</feature>
<name>A0A2P6MTD7_9EUKA</name>
<keyword evidence="1" id="KW-0472">Membrane</keyword>
<dbReference type="Proteomes" id="UP000241769">
    <property type="component" value="Unassembled WGS sequence"/>
</dbReference>
<sequence>MLVDTVKPACLCFSGTCNRICLKCTKAEDLKTLWSCLYILLVPFRFLLQICSPSLLTTRFWGSYLYFFACTIEKLVGMIFNTKKIKYVDYSQFQLLTYALAVHNTWLRKKIFWKKNMYFANIMNIN</sequence>
<evidence type="ECO:0000313" key="3">
    <source>
        <dbReference type="Proteomes" id="UP000241769"/>
    </source>
</evidence>
<comment type="caution">
    <text evidence="2">The sequence shown here is derived from an EMBL/GenBank/DDBJ whole genome shotgun (WGS) entry which is preliminary data.</text>
</comment>
<keyword evidence="1" id="KW-1133">Transmembrane helix</keyword>
<keyword evidence="1" id="KW-0812">Transmembrane</keyword>
<protein>
    <submittedName>
        <fullName evidence="2">Uncharacterized protein</fullName>
    </submittedName>
</protein>
<keyword evidence="3" id="KW-1185">Reference proteome</keyword>
<accession>A0A2P6MTD7</accession>
<organism evidence="2 3">
    <name type="scientific">Planoprotostelium fungivorum</name>
    <dbReference type="NCBI Taxonomy" id="1890364"/>
    <lineage>
        <taxon>Eukaryota</taxon>
        <taxon>Amoebozoa</taxon>
        <taxon>Evosea</taxon>
        <taxon>Variosea</taxon>
        <taxon>Cavosteliida</taxon>
        <taxon>Cavosteliaceae</taxon>
        <taxon>Planoprotostelium</taxon>
    </lineage>
</organism>
<gene>
    <name evidence="2" type="ORF">PROFUN_15993</name>
</gene>
<evidence type="ECO:0000313" key="2">
    <source>
        <dbReference type="EMBL" id="PRP74960.1"/>
    </source>
</evidence>